<organism evidence="2 3">
    <name type="scientific">Luteibacter sahnii</name>
    <dbReference type="NCBI Taxonomy" id="3021977"/>
    <lineage>
        <taxon>Bacteria</taxon>
        <taxon>Pseudomonadati</taxon>
        <taxon>Pseudomonadota</taxon>
        <taxon>Gammaproteobacteria</taxon>
        <taxon>Lysobacterales</taxon>
        <taxon>Rhodanobacteraceae</taxon>
        <taxon>Luteibacter</taxon>
    </lineage>
</organism>
<evidence type="ECO:0000313" key="2">
    <source>
        <dbReference type="EMBL" id="MDF4025401.1"/>
    </source>
</evidence>
<dbReference type="RefSeq" id="WP_320549903.1">
    <property type="nucleotide sequence ID" value="NZ_JAQLOK010000001.1"/>
</dbReference>
<gene>
    <name evidence="2" type="ORF">P3W24_10535</name>
</gene>
<feature type="signal peptide" evidence="1">
    <location>
        <begin position="1"/>
        <end position="19"/>
    </location>
</feature>
<reference evidence="2 3" key="1">
    <citation type="journal article" date="2024" name="Curr. Microbiol.">
        <title>Luteibacter sahnii sp. nov., A Novel Yellow-Colored Xanthomonadin Pigment Producing Probiotic Bacterium from Healthy Rice Seed Microbiome.</title>
        <authorList>
            <person name="Jaiswal G."/>
            <person name="Rana R."/>
            <person name="Nayak P.K."/>
            <person name="Chouhan R."/>
            <person name="Gandhi S.G."/>
            <person name="Patel H.K."/>
            <person name="Patil P.B."/>
        </authorList>
    </citation>
    <scope>NUCLEOTIDE SEQUENCE [LARGE SCALE GENOMIC DNA]</scope>
    <source>
        <strain evidence="2 3">PPL201</strain>
    </source>
</reference>
<accession>A0ABT6BBA2</accession>
<protein>
    <submittedName>
        <fullName evidence="2">Uncharacterized protein</fullName>
    </submittedName>
</protein>
<name>A0ABT6BBA2_9GAMM</name>
<proteinExistence type="predicted"/>
<keyword evidence="1" id="KW-0732">Signal</keyword>
<feature type="chain" id="PRO_5047177157" evidence="1">
    <location>
        <begin position="20"/>
        <end position="164"/>
    </location>
</feature>
<dbReference type="EMBL" id="JARJJS010000002">
    <property type="protein sequence ID" value="MDF4025401.1"/>
    <property type="molecule type" value="Genomic_DNA"/>
</dbReference>
<evidence type="ECO:0000313" key="3">
    <source>
        <dbReference type="Proteomes" id="UP001528850"/>
    </source>
</evidence>
<keyword evidence="3" id="KW-1185">Reference proteome</keyword>
<evidence type="ECO:0000256" key="1">
    <source>
        <dbReference type="SAM" id="SignalP"/>
    </source>
</evidence>
<dbReference type="Proteomes" id="UP001528850">
    <property type="component" value="Unassembled WGS sequence"/>
</dbReference>
<sequence>MRRPLSLLVIALASAPAFATDVSMANGDVRFHVPDGWMTIMQSQSEDTEAQVFQVPGSANADATLARVSVTVRKASSLIAFQQFDKEYRNRASQLTDYQAGTAKQPTQNVYSAKEGPVKLSYDERYFYANGYAIQLRCVRPTGDAKFSAAFDKGCADVAASMPS</sequence>
<comment type="caution">
    <text evidence="2">The sequence shown here is derived from an EMBL/GenBank/DDBJ whole genome shotgun (WGS) entry which is preliminary data.</text>
</comment>